<dbReference type="EC" id="3.2.1.41" evidence="3"/>
<dbReference type="InterPro" id="IPR004193">
    <property type="entry name" value="Glyco_hydro_13_N"/>
</dbReference>
<evidence type="ECO:0000313" key="3">
    <source>
        <dbReference type="EMBL" id="MFD2068452.1"/>
    </source>
</evidence>
<sequence>MLLTLVSMAFAPAIHPDYDNYPLTDANLWLEYTLQKTVFKLWSPVADEVVINLYKYGNGDEKPFKKHQLKKEKNGLWQLAVKGDLQGHYYTYQVKQGGKWLEETPGIYATAVGVNGKRAMVLDLATTNPENWENDKDPAISSPNDVILYELHVRDLSVSKNSGSSKPGKFLGLIDEGTTNSAGLATGIDHIKELGVTHVHLLPSFDHRSIDETALDKPEYNWGYDPQNYNVPEGSYATDPYHAEVRIKEFKQMVKGFHNNGLGVILDVVYNHTGLTEGSNFNLEVPGYYYRQKEDGSWSDASACGNETASERAMMRRFMIESCKFWAKEYHLDGFRFDLMGIHDIETMNLLAKELKKINPDIIVYGEGWTAGESPLPDSIRALKTNTTKLKDVAAFSDDIRDGLKGSVFEEESTGFVSGAKGTEEAVKFGVVGSINHPQVNVKKLDYSKKAWANEPWQSVSYVSCHDNQTLYDKLKVSNKKASAEQLQKMHQLANAVVLTSQGIPFLHAGAEMLRTKNGEHNSYNKSDEVNQIDWSWKTQHQDVFNYYKGLIALRKAHPAFRMPSADMLKQHLEFVVTKPGLIGYMLKDHANQDNWKNILVYYNANTSAATVPVTGDWAIAVVGQDISLNRKEKVSGKVEVPPVSMLVLFQN</sequence>
<dbReference type="EMBL" id="JBHUHV010000053">
    <property type="protein sequence ID" value="MFD2068452.1"/>
    <property type="molecule type" value="Genomic_DNA"/>
</dbReference>
<dbReference type="CDD" id="cd02860">
    <property type="entry name" value="E_set_Pullulanase"/>
    <property type="match status" value="1"/>
</dbReference>
<dbReference type="NCBIfam" id="TIGR02104">
    <property type="entry name" value="pulA_typeI"/>
    <property type="match status" value="1"/>
</dbReference>
<feature type="domain" description="Glycosyl hydrolase family 13 catalytic" evidence="2">
    <location>
        <begin position="180"/>
        <end position="555"/>
    </location>
</feature>
<keyword evidence="3" id="KW-0378">Hydrolase</keyword>
<accession>A0ABW4X1J7</accession>
<evidence type="ECO:0000313" key="4">
    <source>
        <dbReference type="Proteomes" id="UP001597369"/>
    </source>
</evidence>
<dbReference type="InterPro" id="IPR049117">
    <property type="entry name" value="pulA_all-beta"/>
</dbReference>
<dbReference type="PANTHER" id="PTHR43002">
    <property type="entry name" value="GLYCOGEN DEBRANCHING ENZYME"/>
    <property type="match status" value="1"/>
</dbReference>
<dbReference type="Gene3D" id="3.20.20.80">
    <property type="entry name" value="Glycosidases"/>
    <property type="match status" value="1"/>
</dbReference>
<dbReference type="CDD" id="cd11341">
    <property type="entry name" value="AmyAc_Pullulanase_LD-like"/>
    <property type="match status" value="1"/>
</dbReference>
<name>A0ABW4X1J7_9BACT</name>
<reference evidence="4" key="1">
    <citation type="journal article" date="2019" name="Int. J. Syst. Evol. Microbiol.">
        <title>The Global Catalogue of Microorganisms (GCM) 10K type strain sequencing project: providing services to taxonomists for standard genome sequencing and annotation.</title>
        <authorList>
            <consortium name="The Broad Institute Genomics Platform"/>
            <consortium name="The Broad Institute Genome Sequencing Center for Infectious Disease"/>
            <person name="Wu L."/>
            <person name="Ma J."/>
        </authorList>
    </citation>
    <scope>NUCLEOTIDE SEQUENCE [LARGE SCALE GENOMIC DNA]</scope>
    <source>
        <strain evidence="4">JCM 16545</strain>
    </source>
</reference>
<dbReference type="Pfam" id="PF02922">
    <property type="entry name" value="CBM_48"/>
    <property type="match status" value="1"/>
</dbReference>
<proteinExistence type="inferred from homology"/>
<dbReference type="InterPro" id="IPR013783">
    <property type="entry name" value="Ig-like_fold"/>
</dbReference>
<dbReference type="Proteomes" id="UP001597369">
    <property type="component" value="Unassembled WGS sequence"/>
</dbReference>
<evidence type="ECO:0000259" key="2">
    <source>
        <dbReference type="SMART" id="SM00642"/>
    </source>
</evidence>
<dbReference type="GO" id="GO:0051060">
    <property type="term" value="F:pullulanase activity"/>
    <property type="evidence" value="ECO:0007669"/>
    <property type="project" value="UniProtKB-EC"/>
</dbReference>
<dbReference type="InterPro" id="IPR011840">
    <property type="entry name" value="PulA_typeI"/>
</dbReference>
<evidence type="ECO:0000256" key="1">
    <source>
        <dbReference type="ARBA" id="ARBA00008061"/>
    </source>
</evidence>
<dbReference type="Gene3D" id="2.60.40.10">
    <property type="entry name" value="Immunoglobulins"/>
    <property type="match status" value="1"/>
</dbReference>
<dbReference type="InterPro" id="IPR013780">
    <property type="entry name" value="Glyco_hydro_b"/>
</dbReference>
<gene>
    <name evidence="3" type="primary">pulA</name>
    <name evidence="3" type="ORF">ACFSKU_16295</name>
</gene>
<organism evidence="3 4">
    <name type="scientific">Pontibacter silvestris</name>
    <dbReference type="NCBI Taxonomy" id="2305183"/>
    <lineage>
        <taxon>Bacteria</taxon>
        <taxon>Pseudomonadati</taxon>
        <taxon>Bacteroidota</taxon>
        <taxon>Cytophagia</taxon>
        <taxon>Cytophagales</taxon>
        <taxon>Hymenobacteraceae</taxon>
        <taxon>Pontibacter</taxon>
    </lineage>
</organism>
<keyword evidence="3" id="KW-0326">Glycosidase</keyword>
<dbReference type="RefSeq" id="WP_229959509.1">
    <property type="nucleotide sequence ID" value="NZ_JAJJWI010000005.1"/>
</dbReference>
<comment type="similarity">
    <text evidence="1">Belongs to the glycosyl hydrolase 13 family.</text>
</comment>
<comment type="caution">
    <text evidence="3">The sequence shown here is derived from an EMBL/GenBank/DDBJ whole genome shotgun (WGS) entry which is preliminary data.</text>
</comment>
<protein>
    <submittedName>
        <fullName evidence="3">Type I pullulanase</fullName>
        <ecNumber evidence="3">3.2.1.41</ecNumber>
    </submittedName>
</protein>
<dbReference type="SUPFAM" id="SSF51445">
    <property type="entry name" value="(Trans)glycosidases"/>
    <property type="match status" value="1"/>
</dbReference>
<dbReference type="Gene3D" id="2.60.40.1180">
    <property type="entry name" value="Golgi alpha-mannosidase II"/>
    <property type="match status" value="1"/>
</dbReference>
<dbReference type="InterPro" id="IPR006047">
    <property type="entry name" value="GH13_cat_dom"/>
</dbReference>
<dbReference type="Pfam" id="PF00128">
    <property type="entry name" value="Alpha-amylase"/>
    <property type="match status" value="1"/>
</dbReference>
<keyword evidence="4" id="KW-1185">Reference proteome</keyword>
<dbReference type="SUPFAM" id="SSF81296">
    <property type="entry name" value="E set domains"/>
    <property type="match status" value="1"/>
</dbReference>
<dbReference type="SMART" id="SM00642">
    <property type="entry name" value="Aamy"/>
    <property type="match status" value="1"/>
</dbReference>
<dbReference type="Pfam" id="PF21653">
    <property type="entry name" value="pulA_all-beta"/>
    <property type="match status" value="1"/>
</dbReference>
<dbReference type="InterPro" id="IPR017853">
    <property type="entry name" value="GH"/>
</dbReference>
<dbReference type="InterPro" id="IPR014756">
    <property type="entry name" value="Ig_E-set"/>
</dbReference>